<organism evidence="6 7">
    <name type="scientific">Sinorhizobium kummerowiae</name>
    <dbReference type="NCBI Taxonomy" id="158892"/>
    <lineage>
        <taxon>Bacteria</taxon>
        <taxon>Pseudomonadati</taxon>
        <taxon>Pseudomonadota</taxon>
        <taxon>Alphaproteobacteria</taxon>
        <taxon>Hyphomicrobiales</taxon>
        <taxon>Rhizobiaceae</taxon>
        <taxon>Sinorhizobium/Ensifer group</taxon>
        <taxon>Sinorhizobium</taxon>
    </lineage>
</organism>
<keyword evidence="7" id="KW-1185">Reference proteome</keyword>
<dbReference type="PROSITE" id="PS51755">
    <property type="entry name" value="OMPR_PHOB"/>
    <property type="match status" value="1"/>
</dbReference>
<dbReference type="EMBL" id="CP120366">
    <property type="protein sequence ID" value="WHS96717.1"/>
    <property type="molecule type" value="Genomic_DNA"/>
</dbReference>
<dbReference type="SUPFAM" id="SSF52172">
    <property type="entry name" value="CheY-like"/>
    <property type="match status" value="1"/>
</dbReference>
<name>A0ABY8TFY1_9HYPH</name>
<dbReference type="InterPro" id="IPR039420">
    <property type="entry name" value="WalR-like"/>
</dbReference>
<dbReference type="InterPro" id="IPR036388">
    <property type="entry name" value="WH-like_DNA-bd_sf"/>
</dbReference>
<keyword evidence="1" id="KW-0597">Phosphoprotein</keyword>
<dbReference type="SUPFAM" id="SSF46894">
    <property type="entry name" value="C-terminal effector domain of the bipartite response regulators"/>
    <property type="match status" value="1"/>
</dbReference>
<dbReference type="SMART" id="SM00862">
    <property type="entry name" value="Trans_reg_C"/>
    <property type="match status" value="1"/>
</dbReference>
<reference evidence="6 7" key="1">
    <citation type="submission" date="2023-03" db="EMBL/GenBank/DDBJ databases">
        <authorList>
            <person name="Menendez E."/>
            <person name="Kaur S."/>
            <person name="Flores-Felix J.D."/>
            <person name="diCenzo G.C."/>
            <person name="Peix A."/>
            <person name="Velazquez E."/>
        </authorList>
    </citation>
    <scope>NUCLEOTIDE SEQUENCE [LARGE SCALE GENOMIC DNA]</scope>
    <source>
        <strain evidence="6 7">CCBAU 71714</strain>
        <plasmid evidence="6 7">pSkuCCBAU71714a</plasmid>
    </source>
</reference>
<dbReference type="InterPro" id="IPR001867">
    <property type="entry name" value="OmpR/PhoB-type_DNA-bd"/>
</dbReference>
<keyword evidence="6" id="KW-0614">Plasmid</keyword>
<keyword evidence="3 4" id="KW-0238">DNA-binding</keyword>
<evidence type="ECO:0000259" key="5">
    <source>
        <dbReference type="PROSITE" id="PS51755"/>
    </source>
</evidence>
<keyword evidence="2" id="KW-0902">Two-component regulatory system</keyword>
<dbReference type="Gene3D" id="3.40.50.2300">
    <property type="match status" value="1"/>
</dbReference>
<dbReference type="InterPro" id="IPR016032">
    <property type="entry name" value="Sig_transdc_resp-reg_C-effctor"/>
</dbReference>
<dbReference type="Proteomes" id="UP001233264">
    <property type="component" value="Plasmid pSkuCCBAU71714a"/>
</dbReference>
<evidence type="ECO:0000256" key="2">
    <source>
        <dbReference type="ARBA" id="ARBA00023012"/>
    </source>
</evidence>
<dbReference type="PANTHER" id="PTHR48111">
    <property type="entry name" value="REGULATOR OF RPOS"/>
    <property type="match status" value="1"/>
</dbReference>
<dbReference type="Pfam" id="PF00486">
    <property type="entry name" value="Trans_reg_C"/>
    <property type="match status" value="1"/>
</dbReference>
<geneLocation type="plasmid" evidence="6 7">
    <name>pSkuCCBAU71714a</name>
</geneLocation>
<proteinExistence type="predicted"/>
<dbReference type="RefSeq" id="WP_127623000.1">
    <property type="nucleotide sequence ID" value="NZ_CP120366.1"/>
</dbReference>
<dbReference type="CDD" id="cd00383">
    <property type="entry name" value="trans_reg_C"/>
    <property type="match status" value="1"/>
</dbReference>
<dbReference type="PANTHER" id="PTHR48111:SF40">
    <property type="entry name" value="PHOSPHATE REGULON TRANSCRIPTIONAL REGULATORY PROTEIN PHOB"/>
    <property type="match status" value="1"/>
</dbReference>
<evidence type="ECO:0000256" key="3">
    <source>
        <dbReference type="ARBA" id="ARBA00023125"/>
    </source>
</evidence>
<evidence type="ECO:0000313" key="7">
    <source>
        <dbReference type="Proteomes" id="UP001233264"/>
    </source>
</evidence>
<dbReference type="Gene3D" id="1.10.10.10">
    <property type="entry name" value="Winged helix-like DNA-binding domain superfamily/Winged helix DNA-binding domain"/>
    <property type="match status" value="1"/>
</dbReference>
<evidence type="ECO:0000313" key="6">
    <source>
        <dbReference type="EMBL" id="WHS96717.1"/>
    </source>
</evidence>
<feature type="DNA-binding region" description="OmpR/PhoB-type" evidence="4">
    <location>
        <begin position="146"/>
        <end position="244"/>
    </location>
</feature>
<evidence type="ECO:0000256" key="4">
    <source>
        <dbReference type="PROSITE-ProRule" id="PRU01091"/>
    </source>
</evidence>
<evidence type="ECO:0000256" key="1">
    <source>
        <dbReference type="ARBA" id="ARBA00022553"/>
    </source>
</evidence>
<protein>
    <submittedName>
        <fullName evidence="6">Response regulator transcription factor</fullName>
    </submittedName>
</protein>
<sequence length="252" mass="27921">MRQLGRMENQYTKPLVLICSGNANFYVLLAHILASEGFQTLLLGEEEVVDQAALRPITAIILDSAQDPELTVRTCAAIKANEITSRIPTIALVSSGNERYYLALLRAGIDENFVRPVSPARLLAYLGSLPHNGANDKQPIDPAREEAAAIFGALRIAPGRRLVRYGDEEVQFGPIEFNLLRCLLEAPGRVRSRLELIEAAWPSNRYVQPRTVDVHVARLRRELERLTGRPLIRTIRATGYAIDIDDGAIDSA</sequence>
<gene>
    <name evidence="6" type="ORF">PZL22_006231</name>
</gene>
<feature type="domain" description="OmpR/PhoB-type" evidence="5">
    <location>
        <begin position="146"/>
        <end position="244"/>
    </location>
</feature>
<accession>A0ABY8TFY1</accession>
<dbReference type="InterPro" id="IPR011006">
    <property type="entry name" value="CheY-like_superfamily"/>
</dbReference>